<comment type="caution">
    <text evidence="2">The sequence shown here is derived from an EMBL/GenBank/DDBJ whole genome shotgun (WGS) entry which is preliminary data.</text>
</comment>
<dbReference type="AlphaFoldDB" id="X0TGW6"/>
<proteinExistence type="predicted"/>
<feature type="compositionally biased region" description="Basic and acidic residues" evidence="1">
    <location>
        <begin position="13"/>
        <end position="27"/>
    </location>
</feature>
<feature type="non-terminal residue" evidence="2">
    <location>
        <position position="1"/>
    </location>
</feature>
<dbReference type="EMBL" id="BARS01019578">
    <property type="protein sequence ID" value="GAF92449.1"/>
    <property type="molecule type" value="Genomic_DNA"/>
</dbReference>
<feature type="non-terminal residue" evidence="2">
    <location>
        <position position="274"/>
    </location>
</feature>
<reference evidence="2" key="1">
    <citation type="journal article" date="2014" name="Front. Microbiol.">
        <title>High frequency of phylogenetically diverse reductive dehalogenase-homologous genes in deep subseafloor sedimentary metagenomes.</title>
        <authorList>
            <person name="Kawai M."/>
            <person name="Futagami T."/>
            <person name="Toyoda A."/>
            <person name="Takaki Y."/>
            <person name="Nishi S."/>
            <person name="Hori S."/>
            <person name="Arai W."/>
            <person name="Tsubouchi T."/>
            <person name="Morono Y."/>
            <person name="Uchiyama I."/>
            <person name="Ito T."/>
            <person name="Fujiyama A."/>
            <person name="Inagaki F."/>
            <person name="Takami H."/>
        </authorList>
    </citation>
    <scope>NUCLEOTIDE SEQUENCE</scope>
    <source>
        <strain evidence="2">Expedition CK06-06</strain>
    </source>
</reference>
<protein>
    <submittedName>
        <fullName evidence="2">Uncharacterized protein</fullName>
    </submittedName>
</protein>
<name>X0TGW6_9ZZZZ</name>
<accession>X0TGW6</accession>
<evidence type="ECO:0000256" key="1">
    <source>
        <dbReference type="SAM" id="MobiDB-lite"/>
    </source>
</evidence>
<evidence type="ECO:0000313" key="2">
    <source>
        <dbReference type="EMBL" id="GAF92449.1"/>
    </source>
</evidence>
<sequence length="274" mass="31258">GWRAPFTPEELDEARGAVEGESGKDSESLGDPSLVELADVVETERRIQPIILSFDIGTEPWIDWDNIQRASTENPEDYRSMIDQMREVMKGVGHGGNMISEKSNSDIIREFTIFARLIVRARLSRLPIAHEIDPHTTIAIEWGSKKLAHFHKRGKWENQVILNINALMDTTVLEGELLHEALHPLVSAWLEYAHMEKVGEREIGKRLFSALGTELAQGIVEEPPEEGYLANTWEWELRQDMLTFFKRAITVMLESSDEGMQEQAQSLFDYARDI</sequence>
<feature type="region of interest" description="Disordered" evidence="1">
    <location>
        <begin position="1"/>
        <end position="31"/>
    </location>
</feature>
<organism evidence="2">
    <name type="scientific">marine sediment metagenome</name>
    <dbReference type="NCBI Taxonomy" id="412755"/>
    <lineage>
        <taxon>unclassified sequences</taxon>
        <taxon>metagenomes</taxon>
        <taxon>ecological metagenomes</taxon>
    </lineage>
</organism>
<gene>
    <name evidence="2" type="ORF">S01H1_31702</name>
</gene>